<feature type="compositionally biased region" description="Polar residues" evidence="1">
    <location>
        <begin position="1"/>
        <end position="13"/>
    </location>
</feature>
<dbReference type="Proteomes" id="UP001232148">
    <property type="component" value="Unassembled WGS sequence"/>
</dbReference>
<keyword evidence="3" id="KW-1185">Reference proteome</keyword>
<evidence type="ECO:0000313" key="2">
    <source>
        <dbReference type="EMBL" id="KAK2020632.1"/>
    </source>
</evidence>
<gene>
    <name evidence="2" type="ORF">LX32DRAFT_647212</name>
</gene>
<comment type="caution">
    <text evidence="2">The sequence shown here is derived from an EMBL/GenBank/DDBJ whole genome shotgun (WGS) entry which is preliminary data.</text>
</comment>
<dbReference type="InterPro" id="IPR052973">
    <property type="entry name" value="Fungal_sec-metab_reg_TF"/>
</dbReference>
<sequence length="878" mass="97536">MTHLFNNNTNNPFSWAAQPSEDPFAQTWLPNPGPSAQPVGRAGLLSTDAPRNDASLIQDFNDNLPDPGARETSPTHSSWPLVNGPLTDPIDLPFDLAIDNDIGLDAARPASYDISRTSSQASSTGIDEESVVISIPEDLYDVGFSASYGDPFLNDVNSPGTSFSDANPSTDPSLENSPVSPRCPYLSSRADNFRAGPSSWIAVRASQTSFTNANGNALGIGSASTPRNVPIQTVSALSMGLSDQSLYYASGTSPSSEYFDQWSLRAGDDAMASFDVVMSDDPSPEGAFFADVFSSQPGPSFVIDPPENPDMTMGDMNDFAASEFRVNPSDTHPIDYYLSATYAPAQLTEPRSVPMPQASSANAVDRLLVPPRRRRRTSDPSRVNHHVRPHAPASRLQATVNTSNVSPRLSPARNLRARFPSPAEDIRFQRVRSAEPAGVPGVTLPMPIASRPRRLTDPGRPAHGQAMMPRPTRSGPARGRRQGPMDPVARGQAKETRNRKMVCIRCKHSKQKCKRENDSLDGSCIGCEKHGGSQRWPGPCIRAHFEDLVLAGSCNYVSSYAIYHPTLHHTTRIRRELPRQMNLDVLLARLDQTRQQFNIKVYQDERPLYVLDLDYCHKYIQGLRQQMDATEYDFATFIDRDILRTDPRTDEWERCMTQTATPLGDWLTLLSNVNNMPSRASFSYVSKPYHPTPVGAVGERPMNVEDPEEADNVVLAAQLARIMCRKLEVKAYQHLQRLLHESGTMEDSRVLPFLQSLGRILLTLRWRLSWWAAAVPEVVGTNEGNDMGNRRRVERRVQTLCRVLYFYYCCVRRRLPVWTNIRALSGTRSRYPDTQREVWENFPGDESVGGFEAWMGQGSVLMVEAGVVNQPRSIRLAA</sequence>
<organism evidence="2 3">
    <name type="scientific">Colletotrichum zoysiae</name>
    <dbReference type="NCBI Taxonomy" id="1216348"/>
    <lineage>
        <taxon>Eukaryota</taxon>
        <taxon>Fungi</taxon>
        <taxon>Dikarya</taxon>
        <taxon>Ascomycota</taxon>
        <taxon>Pezizomycotina</taxon>
        <taxon>Sordariomycetes</taxon>
        <taxon>Hypocreomycetidae</taxon>
        <taxon>Glomerellales</taxon>
        <taxon>Glomerellaceae</taxon>
        <taxon>Colletotrichum</taxon>
        <taxon>Colletotrichum graminicola species complex</taxon>
    </lineage>
</organism>
<protein>
    <submittedName>
        <fullName evidence="2">Uncharacterized protein</fullName>
    </submittedName>
</protein>
<feature type="region of interest" description="Disordered" evidence="1">
    <location>
        <begin position="350"/>
        <end position="497"/>
    </location>
</feature>
<dbReference type="PANTHER" id="PTHR35392">
    <property type="entry name" value="ZN(II)2CYS6 TRANSCRIPTION FACTOR (EUROFUNG)-RELATED-RELATED"/>
    <property type="match status" value="1"/>
</dbReference>
<feature type="region of interest" description="Disordered" evidence="1">
    <location>
        <begin position="1"/>
        <end position="47"/>
    </location>
</feature>
<feature type="region of interest" description="Disordered" evidence="1">
    <location>
        <begin position="159"/>
        <end position="180"/>
    </location>
</feature>
<feature type="compositionally biased region" description="Polar residues" evidence="1">
    <location>
        <begin position="396"/>
        <end position="407"/>
    </location>
</feature>
<dbReference type="AlphaFoldDB" id="A0AAD9H3H4"/>
<feature type="compositionally biased region" description="Polar residues" evidence="1">
    <location>
        <begin position="159"/>
        <end position="179"/>
    </location>
</feature>
<feature type="region of interest" description="Disordered" evidence="1">
    <location>
        <begin position="59"/>
        <end position="82"/>
    </location>
</feature>
<evidence type="ECO:0000313" key="3">
    <source>
        <dbReference type="Proteomes" id="UP001232148"/>
    </source>
</evidence>
<dbReference type="PANTHER" id="PTHR35392:SF4">
    <property type="entry name" value="ZN(II)2CYS6 TRANSCRIPTION FACTOR (EUROFUNG)"/>
    <property type="match status" value="1"/>
</dbReference>
<reference evidence="2" key="1">
    <citation type="submission" date="2021-06" db="EMBL/GenBank/DDBJ databases">
        <title>Comparative genomics, transcriptomics and evolutionary studies reveal genomic signatures of adaptation to plant cell wall in hemibiotrophic fungi.</title>
        <authorList>
            <consortium name="DOE Joint Genome Institute"/>
            <person name="Baroncelli R."/>
            <person name="Diaz J.F."/>
            <person name="Benocci T."/>
            <person name="Peng M."/>
            <person name="Battaglia E."/>
            <person name="Haridas S."/>
            <person name="Andreopoulos W."/>
            <person name="Labutti K."/>
            <person name="Pangilinan J."/>
            <person name="Floch G.L."/>
            <person name="Makela M.R."/>
            <person name="Henrissat B."/>
            <person name="Grigoriev I.V."/>
            <person name="Crouch J.A."/>
            <person name="De Vries R.P."/>
            <person name="Sukno S.A."/>
            <person name="Thon M.R."/>
        </authorList>
    </citation>
    <scope>NUCLEOTIDE SEQUENCE</scope>
    <source>
        <strain evidence="2">MAFF235873</strain>
    </source>
</reference>
<accession>A0AAD9H3H4</accession>
<evidence type="ECO:0000256" key="1">
    <source>
        <dbReference type="SAM" id="MobiDB-lite"/>
    </source>
</evidence>
<name>A0AAD9H3H4_9PEZI</name>
<dbReference type="EMBL" id="MU843201">
    <property type="protein sequence ID" value="KAK2020632.1"/>
    <property type="molecule type" value="Genomic_DNA"/>
</dbReference>
<proteinExistence type="predicted"/>